<feature type="region of interest" description="Disordered" evidence="1">
    <location>
        <begin position="26"/>
        <end position="64"/>
    </location>
</feature>
<dbReference type="Proteomes" id="UP000239290">
    <property type="component" value="Unassembled WGS sequence"/>
</dbReference>
<gene>
    <name evidence="2" type="ORF">C5613_42795</name>
</gene>
<dbReference type="RefSeq" id="WP_105423884.1">
    <property type="nucleotide sequence ID" value="NZ_PUIO01000107.1"/>
</dbReference>
<reference evidence="3" key="1">
    <citation type="submission" date="2018-02" db="EMBL/GenBank/DDBJ databases">
        <title>Draft genome sequencing of Rhodococcus opacus KU647198.</title>
        <authorList>
            <person name="Zheng B.-X."/>
        </authorList>
    </citation>
    <scope>NUCLEOTIDE SEQUENCE [LARGE SCALE GENOMIC DNA]</scope>
    <source>
        <strain evidence="3">04-OD7</strain>
    </source>
</reference>
<name>A0A2S8ICS9_RHOOP</name>
<comment type="caution">
    <text evidence="2">The sequence shown here is derived from an EMBL/GenBank/DDBJ whole genome shotgun (WGS) entry which is preliminary data.</text>
</comment>
<evidence type="ECO:0000313" key="3">
    <source>
        <dbReference type="Proteomes" id="UP000239290"/>
    </source>
</evidence>
<evidence type="ECO:0000256" key="1">
    <source>
        <dbReference type="SAM" id="MobiDB-lite"/>
    </source>
</evidence>
<organism evidence="2 3">
    <name type="scientific">Rhodococcus opacus</name>
    <name type="common">Nocardia opaca</name>
    <dbReference type="NCBI Taxonomy" id="37919"/>
    <lineage>
        <taxon>Bacteria</taxon>
        <taxon>Bacillati</taxon>
        <taxon>Actinomycetota</taxon>
        <taxon>Actinomycetes</taxon>
        <taxon>Mycobacteriales</taxon>
        <taxon>Nocardiaceae</taxon>
        <taxon>Rhodococcus</taxon>
    </lineage>
</organism>
<evidence type="ECO:0000313" key="2">
    <source>
        <dbReference type="EMBL" id="PQP12525.1"/>
    </source>
</evidence>
<proteinExistence type="predicted"/>
<accession>A0A2S8ICS9</accession>
<dbReference type="AlphaFoldDB" id="A0A2S8ICS9"/>
<protein>
    <submittedName>
        <fullName evidence="2">Uncharacterized protein</fullName>
    </submittedName>
</protein>
<dbReference type="EMBL" id="PUIO01000107">
    <property type="protein sequence ID" value="PQP12525.1"/>
    <property type="molecule type" value="Genomic_DNA"/>
</dbReference>
<sequence>MGVLLDTAPTAAFETVGITVAVVTAPRPGHTLAPRGGRRSSPDKTNVPTRPTGVSAPVQQLRTA</sequence>